<keyword evidence="1 3" id="KW-0479">Metal-binding</keyword>
<dbReference type="InterPro" id="IPR009056">
    <property type="entry name" value="Cyt_c-like_dom"/>
</dbReference>
<feature type="signal peptide" evidence="4">
    <location>
        <begin position="1"/>
        <end position="20"/>
    </location>
</feature>
<evidence type="ECO:0000256" key="2">
    <source>
        <dbReference type="ARBA" id="ARBA00023004"/>
    </source>
</evidence>
<dbReference type="RefSeq" id="WP_218628428.1">
    <property type="nucleotide sequence ID" value="NZ_JAHVAI010000001.1"/>
</dbReference>
<reference evidence="6 7" key="1">
    <citation type="submission" date="2022-10" db="EMBL/GenBank/DDBJ databases">
        <title>Sinirhodobacter sp. nov., isolated from ocean surface sediments.</title>
        <authorList>
            <person name="He W."/>
            <person name="Wang L."/>
            <person name="Zhang D.-F."/>
        </authorList>
    </citation>
    <scope>NUCLEOTIDE SEQUENCE [LARGE SCALE GENOMIC DNA]</scope>
    <source>
        <strain evidence="6 7">WL0115</strain>
    </source>
</reference>
<name>A0ABT3A0V1_9RHOB</name>
<dbReference type="PROSITE" id="PS51007">
    <property type="entry name" value="CYTC"/>
    <property type="match status" value="1"/>
</dbReference>
<keyword evidence="3" id="KW-0349">Heme</keyword>
<dbReference type="PANTHER" id="PTHR11961">
    <property type="entry name" value="CYTOCHROME C"/>
    <property type="match status" value="1"/>
</dbReference>
<accession>A0ABT3A0V1</accession>
<evidence type="ECO:0000313" key="6">
    <source>
        <dbReference type="EMBL" id="MCV2879561.1"/>
    </source>
</evidence>
<evidence type="ECO:0000256" key="3">
    <source>
        <dbReference type="PROSITE-ProRule" id="PRU00433"/>
    </source>
</evidence>
<organism evidence="6 7">
    <name type="scientific">Sedimentimonas flavescens</name>
    <dbReference type="NCBI Taxonomy" id="2851012"/>
    <lineage>
        <taxon>Bacteria</taxon>
        <taxon>Pseudomonadati</taxon>
        <taxon>Pseudomonadota</taxon>
        <taxon>Alphaproteobacteria</taxon>
        <taxon>Rhodobacterales</taxon>
        <taxon>Rhodobacter group</taxon>
        <taxon>Sedimentimonas</taxon>
    </lineage>
</organism>
<feature type="domain" description="Cytochrome c" evidence="5">
    <location>
        <begin position="21"/>
        <end position="133"/>
    </location>
</feature>
<dbReference type="InterPro" id="IPR002327">
    <property type="entry name" value="Cyt_c_1A/1B"/>
</dbReference>
<keyword evidence="7" id="KW-1185">Reference proteome</keyword>
<keyword evidence="2 3" id="KW-0408">Iron</keyword>
<protein>
    <submittedName>
        <fullName evidence="6">Cytochrome C</fullName>
    </submittedName>
</protein>
<evidence type="ECO:0000256" key="1">
    <source>
        <dbReference type="ARBA" id="ARBA00022723"/>
    </source>
</evidence>
<dbReference type="EMBL" id="JAOWKW010000009">
    <property type="protein sequence ID" value="MCV2879561.1"/>
    <property type="molecule type" value="Genomic_DNA"/>
</dbReference>
<evidence type="ECO:0000256" key="4">
    <source>
        <dbReference type="SAM" id="SignalP"/>
    </source>
</evidence>
<proteinExistence type="predicted"/>
<evidence type="ECO:0000259" key="5">
    <source>
        <dbReference type="PROSITE" id="PS51007"/>
    </source>
</evidence>
<feature type="chain" id="PRO_5046625237" evidence="4">
    <location>
        <begin position="21"/>
        <end position="134"/>
    </location>
</feature>
<evidence type="ECO:0000313" key="7">
    <source>
        <dbReference type="Proteomes" id="UP001526166"/>
    </source>
</evidence>
<keyword evidence="4" id="KW-0732">Signal</keyword>
<comment type="caution">
    <text evidence="6">The sequence shown here is derived from an EMBL/GenBank/DDBJ whole genome shotgun (WGS) entry which is preliminary data.</text>
</comment>
<sequence length="134" mass="13820">MKISLYATLAAMALATPSFAGDAAVGEKTFAKCKSCHMIVAPDGTEIVKGGKVGPNLYGIVGRAAASVEGFKYGDGLTKAAENGLVWDEALIAEYVVDPTKFIDTHGGEGKSKMTFKLAKGGEDVAAYLASVAQ</sequence>
<dbReference type="Proteomes" id="UP001526166">
    <property type="component" value="Unassembled WGS sequence"/>
</dbReference>
<gene>
    <name evidence="6" type="ORF">OE699_11950</name>
</gene>